<accession>A0ABQ5E755</accession>
<name>A0ABQ5E755_9ASTR</name>
<comment type="caution">
    <text evidence="2">The sequence shown here is derived from an EMBL/GenBank/DDBJ whole genome shotgun (WGS) entry which is preliminary data.</text>
</comment>
<feature type="region of interest" description="Disordered" evidence="1">
    <location>
        <begin position="292"/>
        <end position="321"/>
    </location>
</feature>
<dbReference type="Proteomes" id="UP001151760">
    <property type="component" value="Unassembled WGS sequence"/>
</dbReference>
<protein>
    <submittedName>
        <fullName evidence="2">Uncharacterized protein</fullName>
    </submittedName>
</protein>
<organism evidence="2 3">
    <name type="scientific">Tanacetum coccineum</name>
    <dbReference type="NCBI Taxonomy" id="301880"/>
    <lineage>
        <taxon>Eukaryota</taxon>
        <taxon>Viridiplantae</taxon>
        <taxon>Streptophyta</taxon>
        <taxon>Embryophyta</taxon>
        <taxon>Tracheophyta</taxon>
        <taxon>Spermatophyta</taxon>
        <taxon>Magnoliopsida</taxon>
        <taxon>eudicotyledons</taxon>
        <taxon>Gunneridae</taxon>
        <taxon>Pentapetalae</taxon>
        <taxon>asterids</taxon>
        <taxon>campanulids</taxon>
        <taxon>Asterales</taxon>
        <taxon>Asteraceae</taxon>
        <taxon>Asteroideae</taxon>
        <taxon>Anthemideae</taxon>
        <taxon>Anthemidinae</taxon>
        <taxon>Tanacetum</taxon>
    </lineage>
</organism>
<reference evidence="2" key="1">
    <citation type="journal article" date="2022" name="Int. J. Mol. Sci.">
        <title>Draft Genome of Tanacetum Coccineum: Genomic Comparison of Closely Related Tanacetum-Family Plants.</title>
        <authorList>
            <person name="Yamashiro T."/>
            <person name="Shiraishi A."/>
            <person name="Nakayama K."/>
            <person name="Satake H."/>
        </authorList>
    </citation>
    <scope>NUCLEOTIDE SEQUENCE</scope>
</reference>
<reference evidence="2" key="2">
    <citation type="submission" date="2022-01" db="EMBL/GenBank/DDBJ databases">
        <authorList>
            <person name="Yamashiro T."/>
            <person name="Shiraishi A."/>
            <person name="Satake H."/>
            <person name="Nakayama K."/>
        </authorList>
    </citation>
    <scope>NUCLEOTIDE SEQUENCE</scope>
</reference>
<evidence type="ECO:0000313" key="3">
    <source>
        <dbReference type="Proteomes" id="UP001151760"/>
    </source>
</evidence>
<evidence type="ECO:0000313" key="2">
    <source>
        <dbReference type="EMBL" id="GJT46711.1"/>
    </source>
</evidence>
<dbReference type="EMBL" id="BQNB010016008">
    <property type="protein sequence ID" value="GJT46711.1"/>
    <property type="molecule type" value="Genomic_DNA"/>
</dbReference>
<gene>
    <name evidence="2" type="ORF">Tco_0955426</name>
</gene>
<proteinExistence type="predicted"/>
<sequence length="321" mass="36342">MFHLNEEDDLWKSQEKWNIVSWKLHKSTGVHTLKTDTEMCDVPQCRMASRVLGNPSLGSNSNTSSNDQAAAIKEIHVVETLFRVKFASQTAGASAKDQPNVNSYFRTLVADPVFDGVNVSNPHKVVEKEQLGETWAEKDYDEYQRLFYLNLIPGLNLERFWRSVFKEDDISLIATFIGKPVMLDSYTSFMYNESWGRSSFARCLIRVNSEVDLVDVVTTGIPSLSGDGFTKETIRVEYEWRPPRCDICKILVMLMTIALKSYWFLGKRNVRYEPKVTITAAKKGATYVGNTPQSSSMLKTTGNSSKKDNLSMSNSLHSCLK</sequence>
<keyword evidence="3" id="KW-1185">Reference proteome</keyword>
<evidence type="ECO:0000256" key="1">
    <source>
        <dbReference type="SAM" id="MobiDB-lite"/>
    </source>
</evidence>